<evidence type="ECO:0000313" key="3">
    <source>
        <dbReference type="Proteomes" id="UP000009183"/>
    </source>
</evidence>
<protein>
    <submittedName>
        <fullName evidence="2">Uncharacterized protein</fullName>
    </submittedName>
</protein>
<gene>
    <name evidence="2" type="ordered locus">VIT_19s0090g01560</name>
</gene>
<dbReference type="Proteomes" id="UP000009183">
    <property type="component" value="Chromosome 19"/>
</dbReference>
<dbReference type="HOGENOM" id="CLU_2188796_0_0_1"/>
<evidence type="ECO:0000313" key="2">
    <source>
        <dbReference type="EMBL" id="CCB50713.1"/>
    </source>
</evidence>
<dbReference type="AlphaFoldDB" id="F6HEM0"/>
<feature type="region of interest" description="Disordered" evidence="1">
    <location>
        <begin position="66"/>
        <end position="109"/>
    </location>
</feature>
<dbReference type="EMBL" id="FN595751">
    <property type="protein sequence ID" value="CCB50713.1"/>
    <property type="molecule type" value="Genomic_DNA"/>
</dbReference>
<feature type="compositionally biased region" description="Basic and acidic residues" evidence="1">
    <location>
        <begin position="69"/>
        <end position="83"/>
    </location>
</feature>
<sequence>MPLNEIFLLNHKPTSVTCIFPNLSCSAPSPPALLSRSSVQPIKHWVLSFNLRRKKGWNLQTYTGSIQREPIEKEREKKSKEQNHLSMTTSRLINLPNQSKTKENLLHES</sequence>
<dbReference type="PaxDb" id="29760-VIT_19s0090g01560.t01"/>
<accession>F6HEM0</accession>
<name>F6HEM0_VITVI</name>
<keyword evidence="3" id="KW-1185">Reference proteome</keyword>
<organism evidence="2 3">
    <name type="scientific">Vitis vinifera</name>
    <name type="common">Grape</name>
    <dbReference type="NCBI Taxonomy" id="29760"/>
    <lineage>
        <taxon>Eukaryota</taxon>
        <taxon>Viridiplantae</taxon>
        <taxon>Streptophyta</taxon>
        <taxon>Embryophyta</taxon>
        <taxon>Tracheophyta</taxon>
        <taxon>Spermatophyta</taxon>
        <taxon>Magnoliopsida</taxon>
        <taxon>eudicotyledons</taxon>
        <taxon>Gunneridae</taxon>
        <taxon>Pentapetalae</taxon>
        <taxon>rosids</taxon>
        <taxon>Vitales</taxon>
        <taxon>Vitaceae</taxon>
        <taxon>Viteae</taxon>
        <taxon>Vitis</taxon>
    </lineage>
</organism>
<evidence type="ECO:0000256" key="1">
    <source>
        <dbReference type="SAM" id="MobiDB-lite"/>
    </source>
</evidence>
<reference evidence="3" key="1">
    <citation type="journal article" date="2007" name="Nature">
        <title>The grapevine genome sequence suggests ancestral hexaploidization in major angiosperm phyla.</title>
        <authorList>
            <consortium name="The French-Italian Public Consortium for Grapevine Genome Characterization."/>
            <person name="Jaillon O."/>
            <person name="Aury J.-M."/>
            <person name="Noel B."/>
            <person name="Policriti A."/>
            <person name="Clepet C."/>
            <person name="Casagrande A."/>
            <person name="Choisne N."/>
            <person name="Aubourg S."/>
            <person name="Vitulo N."/>
            <person name="Jubin C."/>
            <person name="Vezzi A."/>
            <person name="Legeai F."/>
            <person name="Hugueney P."/>
            <person name="Dasilva C."/>
            <person name="Horner D."/>
            <person name="Mica E."/>
            <person name="Jublot D."/>
            <person name="Poulain J."/>
            <person name="Bruyere C."/>
            <person name="Billault A."/>
            <person name="Segurens B."/>
            <person name="Gouyvenoux M."/>
            <person name="Ugarte E."/>
            <person name="Cattonaro F."/>
            <person name="Anthouard V."/>
            <person name="Vico V."/>
            <person name="Del Fabbro C."/>
            <person name="Alaux M."/>
            <person name="Di Gaspero G."/>
            <person name="Dumas V."/>
            <person name="Felice N."/>
            <person name="Paillard S."/>
            <person name="Juman I."/>
            <person name="Moroldo M."/>
            <person name="Scalabrin S."/>
            <person name="Canaguier A."/>
            <person name="Le Clainche I."/>
            <person name="Malacrida G."/>
            <person name="Durand E."/>
            <person name="Pesole G."/>
            <person name="Laucou V."/>
            <person name="Chatelet P."/>
            <person name="Merdinoglu D."/>
            <person name="Delledonne M."/>
            <person name="Pezzotti M."/>
            <person name="Lecharny A."/>
            <person name="Scarpelli C."/>
            <person name="Artiguenave F."/>
            <person name="Pe M.E."/>
            <person name="Valle G."/>
            <person name="Morgante M."/>
            <person name="Caboche M."/>
            <person name="Adam-Blondon A.-F."/>
            <person name="Weissenbach J."/>
            <person name="Quetier F."/>
            <person name="Wincker P."/>
        </authorList>
    </citation>
    <scope>NUCLEOTIDE SEQUENCE [LARGE SCALE GENOMIC DNA]</scope>
    <source>
        <strain evidence="3">cv. Pinot noir / PN40024</strain>
    </source>
</reference>
<feature type="compositionally biased region" description="Polar residues" evidence="1">
    <location>
        <begin position="84"/>
        <end position="99"/>
    </location>
</feature>
<dbReference type="InParanoid" id="F6HEM0"/>
<feature type="compositionally biased region" description="Basic and acidic residues" evidence="1">
    <location>
        <begin position="100"/>
        <end position="109"/>
    </location>
</feature>
<proteinExistence type="predicted"/>